<protein>
    <submittedName>
        <fullName evidence="1">Uncharacterized protein</fullName>
    </submittedName>
</protein>
<keyword evidence="2" id="KW-1185">Reference proteome</keyword>
<comment type="caution">
    <text evidence="1">The sequence shown here is derived from an EMBL/GenBank/DDBJ whole genome shotgun (WGS) entry which is preliminary data.</text>
</comment>
<reference evidence="1 2" key="1">
    <citation type="submission" date="2021-06" db="EMBL/GenBank/DDBJ databases">
        <authorList>
            <person name="Palmer J.M."/>
        </authorList>
    </citation>
    <scope>NUCLEOTIDE SEQUENCE [LARGE SCALE GENOMIC DNA]</scope>
    <source>
        <strain evidence="2">if_2019</strain>
        <tissue evidence="1">Muscle</tissue>
    </source>
</reference>
<organism evidence="1 2">
    <name type="scientific">Ilyodon furcidens</name>
    <name type="common">goldbreast splitfin</name>
    <dbReference type="NCBI Taxonomy" id="33524"/>
    <lineage>
        <taxon>Eukaryota</taxon>
        <taxon>Metazoa</taxon>
        <taxon>Chordata</taxon>
        <taxon>Craniata</taxon>
        <taxon>Vertebrata</taxon>
        <taxon>Euteleostomi</taxon>
        <taxon>Actinopterygii</taxon>
        <taxon>Neopterygii</taxon>
        <taxon>Teleostei</taxon>
        <taxon>Neoteleostei</taxon>
        <taxon>Acanthomorphata</taxon>
        <taxon>Ovalentaria</taxon>
        <taxon>Atherinomorphae</taxon>
        <taxon>Cyprinodontiformes</taxon>
        <taxon>Goodeidae</taxon>
        <taxon>Ilyodon</taxon>
    </lineage>
</organism>
<evidence type="ECO:0000313" key="2">
    <source>
        <dbReference type="Proteomes" id="UP001482620"/>
    </source>
</evidence>
<accession>A0ABV0UY03</accession>
<evidence type="ECO:0000313" key="1">
    <source>
        <dbReference type="EMBL" id="MEQ2249245.1"/>
    </source>
</evidence>
<sequence length="174" mass="19712">MLMFYIVICQTASTDPCSLWQTLVCPPDLSYTANRAKVFSLPTSHETRPNPNPKLCSLILIVEPSTFLTTVTRACCLSHDDILDFLETKLAWRTTPGYVNSCSENTLSNHVPHKFVSVLFKSLTRPISCYHLLSEVLRHSGSYHGVQSHFKNQEHTKNKCLRFNQSKHPSKCSV</sequence>
<gene>
    <name evidence="1" type="ORF">ILYODFUR_027460</name>
</gene>
<name>A0ABV0UY03_9TELE</name>
<dbReference type="EMBL" id="JAHRIQ010084717">
    <property type="protein sequence ID" value="MEQ2249245.1"/>
    <property type="molecule type" value="Genomic_DNA"/>
</dbReference>
<proteinExistence type="predicted"/>
<dbReference type="Proteomes" id="UP001482620">
    <property type="component" value="Unassembled WGS sequence"/>
</dbReference>